<dbReference type="KEGG" id="eiv:EIN_141990"/>
<evidence type="ECO:0000313" key="1">
    <source>
        <dbReference type="EMBL" id="ELP95307.1"/>
    </source>
</evidence>
<keyword evidence="2" id="KW-1185">Reference proteome</keyword>
<accession>A0A0A1UHG9</accession>
<feature type="non-terminal residue" evidence="1">
    <location>
        <position position="1"/>
    </location>
</feature>
<dbReference type="RefSeq" id="XP_004262078.1">
    <property type="nucleotide sequence ID" value="XM_004262030.1"/>
</dbReference>
<evidence type="ECO:0000313" key="2">
    <source>
        <dbReference type="Proteomes" id="UP000014680"/>
    </source>
</evidence>
<protein>
    <submittedName>
        <fullName evidence="1">Uncharacterized protein</fullName>
    </submittedName>
</protein>
<sequence length="10" mass="1378">EKKHCYFYFI</sequence>
<feature type="non-terminal residue" evidence="1">
    <location>
        <position position="10"/>
    </location>
</feature>
<gene>
    <name evidence="1" type="ORF">EIN_141990</name>
</gene>
<dbReference type="Proteomes" id="UP000014680">
    <property type="component" value="Unassembled WGS sequence"/>
</dbReference>
<proteinExistence type="predicted"/>
<dbReference type="GeneID" id="14894292"/>
<reference evidence="1 2" key="1">
    <citation type="submission" date="2012-10" db="EMBL/GenBank/DDBJ databases">
        <authorList>
            <person name="Zafar N."/>
            <person name="Inman J."/>
            <person name="Hall N."/>
            <person name="Lorenzi H."/>
            <person name="Caler E."/>
        </authorList>
    </citation>
    <scope>NUCLEOTIDE SEQUENCE [LARGE SCALE GENOMIC DNA]</scope>
    <source>
        <strain evidence="1 2">IP1</strain>
    </source>
</reference>
<dbReference type="EMBL" id="KB206149">
    <property type="protein sequence ID" value="ELP95307.1"/>
    <property type="molecule type" value="Genomic_DNA"/>
</dbReference>
<organism evidence="1 2">
    <name type="scientific">Entamoeba invadens IP1</name>
    <dbReference type="NCBI Taxonomy" id="370355"/>
    <lineage>
        <taxon>Eukaryota</taxon>
        <taxon>Amoebozoa</taxon>
        <taxon>Evosea</taxon>
        <taxon>Archamoebae</taxon>
        <taxon>Mastigamoebida</taxon>
        <taxon>Entamoebidae</taxon>
        <taxon>Entamoeba</taxon>
    </lineage>
</organism>
<dbReference type="VEuPathDB" id="AmoebaDB:EIN_141990"/>
<name>A0A0A1UHG9_ENTIV</name>